<dbReference type="GO" id="GO:0000435">
    <property type="term" value="P:positive regulation of transcription from RNA polymerase II promoter by galactose"/>
    <property type="evidence" value="ECO:0007669"/>
    <property type="project" value="TreeGrafter"/>
</dbReference>
<feature type="domain" description="Zn(2)-C6 fungal-type" evidence="6">
    <location>
        <begin position="261"/>
        <end position="293"/>
    </location>
</feature>
<feature type="region of interest" description="Disordered" evidence="5">
    <location>
        <begin position="304"/>
        <end position="330"/>
    </location>
</feature>
<dbReference type="SUPFAM" id="SSF57701">
    <property type="entry name" value="Zn2/Cys6 DNA-binding domain"/>
    <property type="match status" value="1"/>
</dbReference>
<feature type="compositionally biased region" description="Polar residues" evidence="5">
    <location>
        <begin position="153"/>
        <end position="186"/>
    </location>
</feature>
<feature type="compositionally biased region" description="Low complexity" evidence="5">
    <location>
        <begin position="242"/>
        <end position="251"/>
    </location>
</feature>
<feature type="compositionally biased region" description="Polar residues" evidence="5">
    <location>
        <begin position="202"/>
        <end position="214"/>
    </location>
</feature>
<evidence type="ECO:0000256" key="1">
    <source>
        <dbReference type="ARBA" id="ARBA00023015"/>
    </source>
</evidence>
<dbReference type="PANTHER" id="PTHR47424">
    <property type="entry name" value="REGULATORY PROTEIN GAL4"/>
    <property type="match status" value="1"/>
</dbReference>
<dbReference type="OrthoDB" id="4356994at2759"/>
<dbReference type="GO" id="GO:0008270">
    <property type="term" value="F:zinc ion binding"/>
    <property type="evidence" value="ECO:0007669"/>
    <property type="project" value="InterPro"/>
</dbReference>
<evidence type="ECO:0000313" key="7">
    <source>
        <dbReference type="EMBL" id="KAG4418166.1"/>
    </source>
</evidence>
<feature type="compositionally biased region" description="Acidic residues" evidence="5">
    <location>
        <begin position="354"/>
        <end position="369"/>
    </location>
</feature>
<dbReference type="InterPro" id="IPR036864">
    <property type="entry name" value="Zn2-C6_fun-type_DNA-bd_sf"/>
</dbReference>
<dbReference type="AlphaFoldDB" id="A0A8H7W5B5"/>
<keyword evidence="2" id="KW-0238">DNA-binding</keyword>
<dbReference type="GO" id="GO:0005634">
    <property type="term" value="C:nucleus"/>
    <property type="evidence" value="ECO:0007669"/>
    <property type="project" value="TreeGrafter"/>
</dbReference>
<gene>
    <name evidence="7" type="ORF">IFR04_008687</name>
</gene>
<keyword evidence="8" id="KW-1185">Reference proteome</keyword>
<evidence type="ECO:0000256" key="4">
    <source>
        <dbReference type="ARBA" id="ARBA00023242"/>
    </source>
</evidence>
<accession>A0A8H7W5B5</accession>
<dbReference type="Gene3D" id="4.10.240.10">
    <property type="entry name" value="Zn(2)-C6 fungal-type DNA-binding domain"/>
    <property type="match status" value="1"/>
</dbReference>
<dbReference type="PANTHER" id="PTHR47424:SF3">
    <property type="entry name" value="REGULATORY PROTEIN GAL4"/>
    <property type="match status" value="1"/>
</dbReference>
<sequence>MAPTSPLRRYNPLSVLRNINLADADEINKTMHYLARCLDKSGNIIGSKRIAEQAFATIDKGPIQRIVTAIERNTDYPLLKLAVERLLEARDRSRLEILGAVSEIEHLAEEKVLLNPTVWINKYVEALNRFLELPPLQFVEVPRQKRNSKDEGNTTTRSKRSLSGETVVAQSSEQSQTEGSPDNSPGSPEAESKPVRKRLPSHANTALPTSNLPSSKLPRAKVAPGTPRRKRPVAISQEHALSSTPDSSSPTPKKRGKSPKACNECRRRKIKCLRDEGEDSCVSCSKLGRDCVFSPTFSVKPAVRGSVKRAASEDPIDTPVKKRVSTDNSRTDMKNILHQFDDLKEGQALGIVSDADDEDSGEGLEEPAEVMEVSKVLPTISDPEDFDYNPKKRGRPTKKMGAKSIRKPSTLIAE</sequence>
<feature type="region of interest" description="Disordered" evidence="5">
    <location>
        <begin position="144"/>
        <end position="263"/>
    </location>
</feature>
<dbReference type="CDD" id="cd00067">
    <property type="entry name" value="GAL4"/>
    <property type="match status" value="1"/>
</dbReference>
<evidence type="ECO:0000259" key="6">
    <source>
        <dbReference type="PROSITE" id="PS50048"/>
    </source>
</evidence>
<protein>
    <recommendedName>
        <fullName evidence="6">Zn(2)-C6 fungal-type domain-containing protein</fullName>
    </recommendedName>
</protein>
<evidence type="ECO:0000256" key="5">
    <source>
        <dbReference type="SAM" id="MobiDB-lite"/>
    </source>
</evidence>
<dbReference type="PROSITE" id="PS00463">
    <property type="entry name" value="ZN2_CY6_FUNGAL_1"/>
    <property type="match status" value="1"/>
</dbReference>
<keyword evidence="3" id="KW-0804">Transcription</keyword>
<dbReference type="Proteomes" id="UP000664132">
    <property type="component" value="Unassembled WGS sequence"/>
</dbReference>
<comment type="caution">
    <text evidence="7">The sequence shown here is derived from an EMBL/GenBank/DDBJ whole genome shotgun (WGS) entry which is preliminary data.</text>
</comment>
<dbReference type="EMBL" id="JAFJYH010000135">
    <property type="protein sequence ID" value="KAG4418166.1"/>
    <property type="molecule type" value="Genomic_DNA"/>
</dbReference>
<evidence type="ECO:0000256" key="3">
    <source>
        <dbReference type="ARBA" id="ARBA00023163"/>
    </source>
</evidence>
<dbReference type="GO" id="GO:0000978">
    <property type="term" value="F:RNA polymerase II cis-regulatory region sequence-specific DNA binding"/>
    <property type="evidence" value="ECO:0007669"/>
    <property type="project" value="TreeGrafter"/>
</dbReference>
<keyword evidence="4" id="KW-0539">Nucleus</keyword>
<dbReference type="InterPro" id="IPR051127">
    <property type="entry name" value="Fungal_SecMet_Regulators"/>
</dbReference>
<feature type="compositionally biased region" description="Basic residues" evidence="5">
    <location>
        <begin position="391"/>
        <end position="406"/>
    </location>
</feature>
<name>A0A8H7W5B5_9HELO</name>
<proteinExistence type="predicted"/>
<dbReference type="PROSITE" id="PS50048">
    <property type="entry name" value="ZN2_CY6_FUNGAL_2"/>
    <property type="match status" value="1"/>
</dbReference>
<organism evidence="7 8">
    <name type="scientific">Cadophora malorum</name>
    <dbReference type="NCBI Taxonomy" id="108018"/>
    <lineage>
        <taxon>Eukaryota</taxon>
        <taxon>Fungi</taxon>
        <taxon>Dikarya</taxon>
        <taxon>Ascomycota</taxon>
        <taxon>Pezizomycotina</taxon>
        <taxon>Leotiomycetes</taxon>
        <taxon>Helotiales</taxon>
        <taxon>Ploettnerulaceae</taxon>
        <taxon>Cadophora</taxon>
    </lineage>
</organism>
<evidence type="ECO:0000313" key="8">
    <source>
        <dbReference type="Proteomes" id="UP000664132"/>
    </source>
</evidence>
<dbReference type="SMART" id="SM00066">
    <property type="entry name" value="GAL4"/>
    <property type="match status" value="1"/>
</dbReference>
<dbReference type="GO" id="GO:0000981">
    <property type="term" value="F:DNA-binding transcription factor activity, RNA polymerase II-specific"/>
    <property type="evidence" value="ECO:0007669"/>
    <property type="project" value="InterPro"/>
</dbReference>
<feature type="region of interest" description="Disordered" evidence="5">
    <location>
        <begin position="354"/>
        <end position="414"/>
    </location>
</feature>
<keyword evidence="1" id="KW-0805">Transcription regulation</keyword>
<dbReference type="InterPro" id="IPR001138">
    <property type="entry name" value="Zn2Cys6_DnaBD"/>
</dbReference>
<reference evidence="7" key="1">
    <citation type="submission" date="2021-02" db="EMBL/GenBank/DDBJ databases">
        <title>Genome sequence Cadophora malorum strain M34.</title>
        <authorList>
            <person name="Stefanovic E."/>
            <person name="Vu D."/>
            <person name="Scully C."/>
            <person name="Dijksterhuis J."/>
            <person name="Roader J."/>
            <person name="Houbraken J."/>
        </authorList>
    </citation>
    <scope>NUCLEOTIDE SEQUENCE</scope>
    <source>
        <strain evidence="7">M34</strain>
    </source>
</reference>
<evidence type="ECO:0000256" key="2">
    <source>
        <dbReference type="ARBA" id="ARBA00023125"/>
    </source>
</evidence>
<dbReference type="Pfam" id="PF00172">
    <property type="entry name" value="Zn_clus"/>
    <property type="match status" value="1"/>
</dbReference>